<evidence type="ECO:0000313" key="2">
    <source>
        <dbReference type="Proteomes" id="UP001152795"/>
    </source>
</evidence>
<proteinExistence type="predicted"/>
<comment type="caution">
    <text evidence="1">The sequence shown here is derived from an EMBL/GenBank/DDBJ whole genome shotgun (WGS) entry which is preliminary data.</text>
</comment>
<dbReference type="OrthoDB" id="5980153at2759"/>
<gene>
    <name evidence="1" type="ORF">PACLA_8A027177</name>
</gene>
<name>A0A6S7FVJ4_PARCT</name>
<dbReference type="Proteomes" id="UP001152795">
    <property type="component" value="Unassembled WGS sequence"/>
</dbReference>
<sequence length="688" mass="79526">MYGTFPCPDTCGFAKVAALEIEEQIRNNAKENSELTKGKENEYKLKQKQYQQFNTNFNNKEDGRNNFEINFTKYNTNLIKLRSIAGKWNFRKSNEKKQYLDTFSLKQWKKLSENTFGRSFAEALASVPESQLQTKKVPNKYNQEKHKLRREQQYRKAKENIEEQMKDTAFLSGQSVKQWQRNRLALCFEPKAAATARAEKSLEESKKPKDHVGNLEAMTWDKNQLRAEVEGYEDGHVVNWSNLAARYNVCNKSGQLAKNRGQIIKSWLISEGVDVTRFSTQCRKSNGIPISRRKKRRIVGGEISFPTEVHPKVLKQMLQEKLQIGTYSIGERIVPTKYEKLILSKDLEIKRVDFITEGRKIPLRRIREDLLQKHSQYLRKNNNNHYLEMSPTQVMERLKVLGELEENKGLDEMAMREKLATLEQTRNLMVWLDNSTVANHGYLVCLVTCLYDPAVFHTPEEYKEKTSKSVDIQKEIENPEVHIIARCSSADQEQLTYAETRVECIQELKNNCKIDDVEYNDKLRFSHGDSPARAHEAGQQKGGNYFCSTCGVHCDMTDDLAHVLNCKVETLETRQSAIISGKIALKNSKNQKAKPLGNLTKQELEQELASRQIFDDGNKADLQNLLSRKMRGKQRVPTLLFHNPQQKLSEPIMKFCLVSHFMMWGIISNGASLHDVGHHFMMWGKHLH</sequence>
<organism evidence="1 2">
    <name type="scientific">Paramuricea clavata</name>
    <name type="common">Red gorgonian</name>
    <name type="synonym">Violescent sea-whip</name>
    <dbReference type="NCBI Taxonomy" id="317549"/>
    <lineage>
        <taxon>Eukaryota</taxon>
        <taxon>Metazoa</taxon>
        <taxon>Cnidaria</taxon>
        <taxon>Anthozoa</taxon>
        <taxon>Octocorallia</taxon>
        <taxon>Malacalcyonacea</taxon>
        <taxon>Plexauridae</taxon>
        <taxon>Paramuricea</taxon>
    </lineage>
</organism>
<evidence type="ECO:0000313" key="1">
    <source>
        <dbReference type="EMBL" id="CAB3980182.1"/>
    </source>
</evidence>
<dbReference type="AlphaFoldDB" id="A0A6S7FVJ4"/>
<reference evidence="1" key="1">
    <citation type="submission" date="2020-04" db="EMBL/GenBank/DDBJ databases">
        <authorList>
            <person name="Alioto T."/>
            <person name="Alioto T."/>
            <person name="Gomez Garrido J."/>
        </authorList>
    </citation>
    <scope>NUCLEOTIDE SEQUENCE</scope>
    <source>
        <strain evidence="1">A484AB</strain>
    </source>
</reference>
<dbReference type="EMBL" id="CACRXK020000266">
    <property type="protein sequence ID" value="CAB3980182.1"/>
    <property type="molecule type" value="Genomic_DNA"/>
</dbReference>
<accession>A0A6S7FVJ4</accession>
<keyword evidence="2" id="KW-1185">Reference proteome</keyword>
<protein>
    <submittedName>
        <fullName evidence="1">Uncharacterized protein</fullName>
    </submittedName>
</protein>